<dbReference type="RefSeq" id="WP_381535091.1">
    <property type="nucleotide sequence ID" value="NZ_JBHUGI010000001.1"/>
</dbReference>
<dbReference type="SUPFAM" id="SSF57783">
    <property type="entry name" value="Zinc beta-ribbon"/>
    <property type="match status" value="1"/>
</dbReference>
<accession>A0ABW4SAJ1</accession>
<proteinExistence type="predicted"/>
<keyword evidence="3" id="KW-1185">Reference proteome</keyword>
<evidence type="ECO:0000259" key="1">
    <source>
        <dbReference type="Pfam" id="PF13154"/>
    </source>
</evidence>
<sequence>MSKEEIQKASDVHILDYLNSKGESVMKQGKYYRHADHDSLIINENGKWYWNSRSEGGHGSISFARSFYDLSFQDAVRDVNGLSIVRDYTRDVNKEEAKVFQYPSQYEVATQKNIRQYLVNERMIDKRLVDSLIKNDFVVEDKLKNCVFKWKNSEGEIIGADRQGTVKMDTKRGYFKQILANSKEDGGFRVDVGTPNKIALFESPIDAISYYELKKPENIRLQSMSGLKDQTATTAIKELIRECHQRDQSLEIVILAVDNDQAGKTFTERWRDLLKNTEHHKPELKDWNLDLQKRKKEKVMKKEREIEMER</sequence>
<dbReference type="Gene3D" id="3.40.1360.10">
    <property type="match status" value="1"/>
</dbReference>
<dbReference type="SUPFAM" id="SSF56731">
    <property type="entry name" value="DNA primase core"/>
    <property type="match status" value="1"/>
</dbReference>
<protein>
    <submittedName>
        <fullName evidence="2">DUF3991 domain-containing protein</fullName>
    </submittedName>
</protein>
<dbReference type="Proteomes" id="UP001597218">
    <property type="component" value="Unassembled WGS sequence"/>
</dbReference>
<evidence type="ECO:0000313" key="3">
    <source>
        <dbReference type="Proteomes" id="UP001597218"/>
    </source>
</evidence>
<dbReference type="Pfam" id="PF13154">
    <property type="entry name" value="DUF3991"/>
    <property type="match status" value="1"/>
</dbReference>
<dbReference type="EMBL" id="JBHUGI010000001">
    <property type="protein sequence ID" value="MFD1926477.1"/>
    <property type="molecule type" value="Genomic_DNA"/>
</dbReference>
<reference evidence="3" key="1">
    <citation type="journal article" date="2019" name="Int. J. Syst. Evol. Microbiol.">
        <title>The Global Catalogue of Microorganisms (GCM) 10K type strain sequencing project: providing services to taxonomists for standard genome sequencing and annotation.</title>
        <authorList>
            <consortium name="The Broad Institute Genomics Platform"/>
            <consortium name="The Broad Institute Genome Sequencing Center for Infectious Disease"/>
            <person name="Wu L."/>
            <person name="Ma J."/>
        </authorList>
    </citation>
    <scope>NUCLEOTIDE SEQUENCE [LARGE SCALE GENOMIC DNA]</scope>
    <source>
        <strain evidence="3">CGMCC 4.7177</strain>
    </source>
</reference>
<gene>
    <name evidence="2" type="ORF">ACFSFY_00120</name>
</gene>
<dbReference type="InterPro" id="IPR025054">
    <property type="entry name" value="DUF3991"/>
</dbReference>
<organism evidence="2 3">
    <name type="scientific">Sporosarcina siberiensis</name>
    <dbReference type="NCBI Taxonomy" id="1365606"/>
    <lineage>
        <taxon>Bacteria</taxon>
        <taxon>Bacillati</taxon>
        <taxon>Bacillota</taxon>
        <taxon>Bacilli</taxon>
        <taxon>Bacillales</taxon>
        <taxon>Caryophanaceae</taxon>
        <taxon>Sporosarcina</taxon>
    </lineage>
</organism>
<evidence type="ECO:0000313" key="2">
    <source>
        <dbReference type="EMBL" id="MFD1926477.1"/>
    </source>
</evidence>
<name>A0ABW4SAJ1_9BACL</name>
<feature type="domain" description="DUF3991" evidence="1">
    <location>
        <begin position="116"/>
        <end position="184"/>
    </location>
</feature>
<comment type="caution">
    <text evidence="2">The sequence shown here is derived from an EMBL/GenBank/DDBJ whole genome shotgun (WGS) entry which is preliminary data.</text>
</comment>
<dbReference type="Pfam" id="PF13155">
    <property type="entry name" value="Toprim_2"/>
    <property type="match status" value="1"/>
</dbReference>